<keyword evidence="7 10" id="KW-0472">Membrane</keyword>
<feature type="region of interest" description="Disordered" evidence="9">
    <location>
        <begin position="1"/>
        <end position="32"/>
    </location>
</feature>
<dbReference type="GO" id="GO:0015250">
    <property type="term" value="F:water channel activity"/>
    <property type="evidence" value="ECO:0007669"/>
    <property type="project" value="TreeGrafter"/>
</dbReference>
<evidence type="ECO:0000256" key="4">
    <source>
        <dbReference type="ARBA" id="ARBA00022692"/>
    </source>
</evidence>
<sequence>MSRNNLSMTRNSSEGRRLLDSTQNSLPSVSGYDATDNLSAGFGSDDAQLDAYMPFRNAVDYSSNDDNLSSSKACSVVSTFQEVRHLVVEFLAVFVSTTFLISNTAPTLAFFASSLVMCTLGSLSMTVPPAEPMANTSQPVLNADKAVLISPVVPLALALLGRLNPIRALLKIGAQTLSSFLAVWIYVVVLGEKLPHIEDLYAVDSTDFLPIFCLQAILNASVIFFVMLSMNEIEMWLVMLQETRNFKPVYDLTFTVSLCLGLALMVNVVGLGVTPCVQMAVDLSDSAAYPFATWQAWAAPLAGTIIGVIISAMALLDLKDTRRGFLRGLSSVAPVAVEFFGTAIVVLVRFASDGYVSIAAALLALQICCFRKSGAHFNPVLTLAHVTFKRNNWKVGGYYIVLQTMGAIVGAGIARLVRETGSLQDAFVATPEPTTAGIICASVAEVLGSGVLACIFVNNMMMDSAARGPFYALTITIASVIGYMQATSNSVFWFANPAMAMGSLLFNMEVTPDALVRVLAPLVVAAIVPRFYQLESAY</sequence>
<evidence type="ECO:0000256" key="8">
    <source>
        <dbReference type="ARBA" id="ARBA00023180"/>
    </source>
</evidence>
<dbReference type="PRINTS" id="PR00783">
    <property type="entry name" value="MINTRINSICP"/>
</dbReference>
<evidence type="ECO:0000256" key="9">
    <source>
        <dbReference type="SAM" id="MobiDB-lite"/>
    </source>
</evidence>
<feature type="transmembrane region" description="Helical" evidence="10">
    <location>
        <begin position="249"/>
        <end position="274"/>
    </location>
</feature>
<dbReference type="InterPro" id="IPR034294">
    <property type="entry name" value="Aquaporin_transptr"/>
</dbReference>
<protein>
    <recommendedName>
        <fullName evidence="12">Aquaporin</fullName>
    </recommendedName>
</protein>
<dbReference type="EMBL" id="HBEA01018149">
    <property type="protein sequence ID" value="CAD8264289.1"/>
    <property type="molecule type" value="Transcribed_RNA"/>
</dbReference>
<dbReference type="SUPFAM" id="SSF81338">
    <property type="entry name" value="Aquaporin-like"/>
    <property type="match status" value="2"/>
</dbReference>
<reference evidence="11" key="1">
    <citation type="submission" date="2021-01" db="EMBL/GenBank/DDBJ databases">
        <authorList>
            <person name="Corre E."/>
            <person name="Pelletier E."/>
            <person name="Niang G."/>
            <person name="Scheremetjew M."/>
            <person name="Finn R."/>
            <person name="Kale V."/>
            <person name="Holt S."/>
            <person name="Cochrane G."/>
            <person name="Meng A."/>
            <person name="Brown T."/>
            <person name="Cohen L."/>
        </authorList>
    </citation>
    <scope>NUCLEOTIDE SEQUENCE</scope>
    <source>
        <strain evidence="11">CCMP2078</strain>
    </source>
</reference>
<feature type="transmembrane region" description="Helical" evidence="10">
    <location>
        <begin position="354"/>
        <end position="374"/>
    </location>
</feature>
<feature type="transmembrane region" description="Helical" evidence="10">
    <location>
        <begin position="436"/>
        <end position="458"/>
    </location>
</feature>
<proteinExistence type="predicted"/>
<feature type="transmembrane region" description="Helical" evidence="10">
    <location>
        <begin position="514"/>
        <end position="532"/>
    </location>
</feature>
<accession>A0A7R9UEZ5</accession>
<feature type="transmembrane region" description="Helical" evidence="10">
    <location>
        <begin position="395"/>
        <end position="416"/>
    </location>
</feature>
<keyword evidence="3" id="KW-0597">Phosphoprotein</keyword>
<evidence type="ECO:0000256" key="5">
    <source>
        <dbReference type="ARBA" id="ARBA00022737"/>
    </source>
</evidence>
<feature type="transmembrane region" description="Helical" evidence="10">
    <location>
        <begin position="470"/>
        <end position="494"/>
    </location>
</feature>
<feature type="compositionally biased region" description="Polar residues" evidence="9">
    <location>
        <begin position="1"/>
        <end position="12"/>
    </location>
</feature>
<dbReference type="AlphaFoldDB" id="A0A7R9UEZ5"/>
<feature type="transmembrane region" description="Helical" evidence="10">
    <location>
        <begin position="90"/>
        <end position="123"/>
    </location>
</feature>
<name>A0A7R9UEZ5_9STRA</name>
<feature type="transmembrane region" description="Helical" evidence="10">
    <location>
        <begin position="328"/>
        <end position="348"/>
    </location>
</feature>
<evidence type="ECO:0000313" key="11">
    <source>
        <dbReference type="EMBL" id="CAD8264289.1"/>
    </source>
</evidence>
<evidence type="ECO:0008006" key="12">
    <source>
        <dbReference type="Google" id="ProtNLM"/>
    </source>
</evidence>
<gene>
    <name evidence="11" type="ORF">PPYR1160_LOCUS13792</name>
</gene>
<evidence type="ECO:0000256" key="2">
    <source>
        <dbReference type="ARBA" id="ARBA00022475"/>
    </source>
</evidence>
<dbReference type="Gene3D" id="1.20.1080.10">
    <property type="entry name" value="Glycerol uptake facilitator protein"/>
    <property type="match status" value="2"/>
</dbReference>
<keyword evidence="5" id="KW-0677">Repeat</keyword>
<comment type="subcellular location">
    <subcellularLocation>
        <location evidence="1">Basolateral cell membrane</location>
        <topology evidence="1">Multi-pass membrane protein</topology>
    </subcellularLocation>
</comment>
<feature type="transmembrane region" description="Helical" evidence="10">
    <location>
        <begin position="143"/>
        <end position="161"/>
    </location>
</feature>
<feature type="transmembrane region" description="Helical" evidence="10">
    <location>
        <begin position="168"/>
        <end position="188"/>
    </location>
</feature>
<keyword evidence="8" id="KW-0325">Glycoprotein</keyword>
<feature type="transmembrane region" description="Helical" evidence="10">
    <location>
        <begin position="208"/>
        <end position="228"/>
    </location>
</feature>
<organism evidence="11">
    <name type="scientific">Pinguiococcus pyrenoidosus</name>
    <dbReference type="NCBI Taxonomy" id="172671"/>
    <lineage>
        <taxon>Eukaryota</taxon>
        <taxon>Sar</taxon>
        <taxon>Stramenopiles</taxon>
        <taxon>Ochrophyta</taxon>
        <taxon>Pinguiophyceae</taxon>
        <taxon>Pinguiochrysidales</taxon>
        <taxon>Pinguiochrysidaceae</taxon>
        <taxon>Pinguiococcus</taxon>
    </lineage>
</organism>
<evidence type="ECO:0000256" key="1">
    <source>
        <dbReference type="ARBA" id="ARBA00004554"/>
    </source>
</evidence>
<dbReference type="PANTHER" id="PTHR19139:SF34">
    <property type="entry name" value="AQUAPORIN-4"/>
    <property type="match status" value="1"/>
</dbReference>
<keyword evidence="4 10" id="KW-0812">Transmembrane</keyword>
<dbReference type="InterPro" id="IPR000425">
    <property type="entry name" value="MIP"/>
</dbReference>
<evidence type="ECO:0000256" key="6">
    <source>
        <dbReference type="ARBA" id="ARBA00022989"/>
    </source>
</evidence>
<evidence type="ECO:0000256" key="7">
    <source>
        <dbReference type="ARBA" id="ARBA00023136"/>
    </source>
</evidence>
<keyword evidence="6 10" id="KW-1133">Transmembrane helix</keyword>
<dbReference type="GO" id="GO:0005886">
    <property type="term" value="C:plasma membrane"/>
    <property type="evidence" value="ECO:0007669"/>
    <property type="project" value="TreeGrafter"/>
</dbReference>
<keyword evidence="2" id="KW-1003">Cell membrane</keyword>
<feature type="transmembrane region" description="Helical" evidence="10">
    <location>
        <begin position="294"/>
        <end position="316"/>
    </location>
</feature>
<dbReference type="Pfam" id="PF00230">
    <property type="entry name" value="MIP"/>
    <property type="match status" value="1"/>
</dbReference>
<dbReference type="PANTHER" id="PTHR19139">
    <property type="entry name" value="AQUAPORIN TRANSPORTER"/>
    <property type="match status" value="1"/>
</dbReference>
<evidence type="ECO:0000256" key="10">
    <source>
        <dbReference type="SAM" id="Phobius"/>
    </source>
</evidence>
<evidence type="ECO:0000256" key="3">
    <source>
        <dbReference type="ARBA" id="ARBA00022553"/>
    </source>
</evidence>
<dbReference type="InterPro" id="IPR023271">
    <property type="entry name" value="Aquaporin-like"/>
</dbReference>